<dbReference type="PROSITE" id="PS50112">
    <property type="entry name" value="PAS"/>
    <property type="match status" value="1"/>
</dbReference>
<evidence type="ECO:0000256" key="2">
    <source>
        <dbReference type="ARBA" id="ARBA00012438"/>
    </source>
</evidence>
<keyword evidence="5" id="KW-0288">FMN</keyword>
<keyword evidence="4" id="KW-0285">Flavoprotein</keyword>
<dbReference type="Pfam" id="PF00072">
    <property type="entry name" value="Response_reg"/>
    <property type="match status" value="1"/>
</dbReference>
<evidence type="ECO:0000256" key="3">
    <source>
        <dbReference type="ARBA" id="ARBA00022553"/>
    </source>
</evidence>
<evidence type="ECO:0000256" key="13">
    <source>
        <dbReference type="SAM" id="MobiDB-lite"/>
    </source>
</evidence>
<dbReference type="Gene3D" id="3.30.450.20">
    <property type="entry name" value="PAS domain"/>
    <property type="match status" value="1"/>
</dbReference>
<keyword evidence="7" id="KW-0677">Repeat</keyword>
<dbReference type="Proteomes" id="UP001243009">
    <property type="component" value="Unassembled WGS sequence"/>
</dbReference>
<keyword evidence="3 12" id="KW-0597">Phosphoprotein</keyword>
<evidence type="ECO:0000256" key="4">
    <source>
        <dbReference type="ARBA" id="ARBA00022630"/>
    </source>
</evidence>
<dbReference type="NCBIfam" id="TIGR00229">
    <property type="entry name" value="sensory_box"/>
    <property type="match status" value="1"/>
</dbReference>
<dbReference type="InterPro" id="IPR011102">
    <property type="entry name" value="Sig_transdc_His_kinase_HWE"/>
</dbReference>
<evidence type="ECO:0000256" key="6">
    <source>
        <dbReference type="ARBA" id="ARBA00022679"/>
    </source>
</evidence>
<feature type="modified residue" description="4-aspartylphosphate" evidence="12">
    <location>
        <position position="69"/>
    </location>
</feature>
<dbReference type="InterPro" id="IPR013656">
    <property type="entry name" value="PAS_4"/>
</dbReference>
<dbReference type="PANTHER" id="PTHR41523:SF8">
    <property type="entry name" value="ETHYLENE RESPONSE SENSOR PROTEIN"/>
    <property type="match status" value="1"/>
</dbReference>
<dbReference type="EC" id="2.7.13.3" evidence="2"/>
<keyword evidence="10" id="KW-0067">ATP-binding</keyword>
<evidence type="ECO:0000256" key="9">
    <source>
        <dbReference type="ARBA" id="ARBA00022777"/>
    </source>
</evidence>
<dbReference type="EMBL" id="JAUTWS010000081">
    <property type="protein sequence ID" value="MDO9713308.1"/>
    <property type="molecule type" value="Genomic_DNA"/>
</dbReference>
<dbReference type="Gene3D" id="3.30.565.10">
    <property type="entry name" value="Histidine kinase-like ATPase, C-terminal domain"/>
    <property type="match status" value="1"/>
</dbReference>
<evidence type="ECO:0000313" key="18">
    <source>
        <dbReference type="Proteomes" id="UP001243009"/>
    </source>
</evidence>
<dbReference type="InterPro" id="IPR036890">
    <property type="entry name" value="HATPase_C_sf"/>
</dbReference>
<name>A0ABT9EAS6_9PROT</name>
<keyword evidence="9 17" id="KW-0418">Kinase</keyword>
<dbReference type="InterPro" id="IPR035965">
    <property type="entry name" value="PAS-like_dom_sf"/>
</dbReference>
<dbReference type="InterPro" id="IPR011006">
    <property type="entry name" value="CheY-like_superfamily"/>
</dbReference>
<evidence type="ECO:0000259" key="15">
    <source>
        <dbReference type="PROSITE" id="PS50112"/>
    </source>
</evidence>
<dbReference type="RefSeq" id="WP_305108167.1">
    <property type="nucleotide sequence ID" value="NZ_JAUTWS010000081.1"/>
</dbReference>
<dbReference type="Gene3D" id="3.40.50.2300">
    <property type="match status" value="1"/>
</dbReference>
<gene>
    <name evidence="17" type="ORF">Q7A36_33580</name>
</gene>
<evidence type="ECO:0000256" key="1">
    <source>
        <dbReference type="ARBA" id="ARBA00000085"/>
    </source>
</evidence>
<dbReference type="SUPFAM" id="SSF52172">
    <property type="entry name" value="CheY-like"/>
    <property type="match status" value="1"/>
</dbReference>
<feature type="domain" description="Response regulatory" evidence="14">
    <location>
        <begin position="18"/>
        <end position="134"/>
    </location>
</feature>
<dbReference type="CDD" id="cd00130">
    <property type="entry name" value="PAS"/>
    <property type="match status" value="1"/>
</dbReference>
<dbReference type="SMART" id="SM00091">
    <property type="entry name" value="PAS"/>
    <property type="match status" value="1"/>
</dbReference>
<dbReference type="PROSITE" id="PS50110">
    <property type="entry name" value="RESPONSE_REGULATORY"/>
    <property type="match status" value="1"/>
</dbReference>
<evidence type="ECO:0000256" key="10">
    <source>
        <dbReference type="ARBA" id="ARBA00022840"/>
    </source>
</evidence>
<protein>
    <recommendedName>
        <fullName evidence="2">histidine kinase</fullName>
        <ecNumber evidence="2">2.7.13.3</ecNumber>
    </recommendedName>
</protein>
<evidence type="ECO:0000259" key="14">
    <source>
        <dbReference type="PROSITE" id="PS50110"/>
    </source>
</evidence>
<dbReference type="SUPFAM" id="SSF55785">
    <property type="entry name" value="PYP-like sensor domain (PAS domain)"/>
    <property type="match status" value="1"/>
</dbReference>
<evidence type="ECO:0000313" key="17">
    <source>
        <dbReference type="EMBL" id="MDO9713308.1"/>
    </source>
</evidence>
<reference evidence="17 18" key="1">
    <citation type="submission" date="2023-08" db="EMBL/GenBank/DDBJ databases">
        <title>The draft genome sequence of Paracraurococcus sp. LOR1-02.</title>
        <authorList>
            <person name="Kingkaew E."/>
            <person name="Tanasupawat S."/>
        </authorList>
    </citation>
    <scope>NUCLEOTIDE SEQUENCE [LARGE SCALE GENOMIC DNA]</scope>
    <source>
        <strain evidence="17 18">LOR1-02</strain>
    </source>
</reference>
<dbReference type="InterPro" id="IPR001789">
    <property type="entry name" value="Sig_transdc_resp-reg_receiver"/>
</dbReference>
<evidence type="ECO:0000256" key="7">
    <source>
        <dbReference type="ARBA" id="ARBA00022737"/>
    </source>
</evidence>
<comment type="catalytic activity">
    <reaction evidence="1">
        <text>ATP + protein L-histidine = ADP + protein N-phospho-L-histidine.</text>
        <dbReference type="EC" id="2.7.13.3"/>
    </reaction>
</comment>
<comment type="caution">
    <text evidence="17">The sequence shown here is derived from an EMBL/GenBank/DDBJ whole genome shotgun (WGS) entry which is preliminary data.</text>
</comment>
<evidence type="ECO:0000256" key="5">
    <source>
        <dbReference type="ARBA" id="ARBA00022643"/>
    </source>
</evidence>
<sequence>MTALPVATPVAPEAGACRVLHLEDSLIDAELVAAQLARAGVACAITHVETRAAYSAALAGGSFDLVLADYALPDFDGLSALAMARELAPDTPFIFVSGTLGEEAAVDAVKQGATDYVVKQRLGRLPIAVERALAEARAHAERREAMAALAESEDLHRLIVESAEEYAIFTTDLDGVVTTWNAGAERILGYAAAEILGRSAEVVFTPEDRAAGCLAEEMRSALTKGCGDDERWHLRKGGTRFWASGLTMPLRDRAGAVRGFLKILRDRTERRRAEERRALLVAELNHRVKNTLATVQSLAQQTLKSEPEPRAFAATFQGRLRALARAHDLLTREEWAGATLADVARAALAPWLDGKGGGGRLGLDGPELMLAPRQALGLSMALHELATNAAKHGALSEPGGRVSLAWRRAGPAATVEWTEEGGPPVRPPERRGFGSRLLGRALAAELGGSVELDFAPGGVRCAVRLPLVADTAPASAGHGGEPGTNRDPGPCGMLPEAGRP</sequence>
<dbReference type="SUPFAM" id="SSF55874">
    <property type="entry name" value="ATPase domain of HSP90 chaperone/DNA topoisomerase II/histidine kinase"/>
    <property type="match status" value="1"/>
</dbReference>
<proteinExistence type="predicted"/>
<evidence type="ECO:0000259" key="16">
    <source>
        <dbReference type="PROSITE" id="PS50113"/>
    </source>
</evidence>
<dbReference type="Pfam" id="PF08448">
    <property type="entry name" value="PAS_4"/>
    <property type="match status" value="1"/>
</dbReference>
<keyword evidence="6" id="KW-0808">Transferase</keyword>
<dbReference type="PROSITE" id="PS50113">
    <property type="entry name" value="PAC"/>
    <property type="match status" value="1"/>
</dbReference>
<feature type="region of interest" description="Disordered" evidence="13">
    <location>
        <begin position="473"/>
        <end position="500"/>
    </location>
</feature>
<evidence type="ECO:0000256" key="8">
    <source>
        <dbReference type="ARBA" id="ARBA00022741"/>
    </source>
</evidence>
<keyword evidence="11" id="KW-0843">Virulence</keyword>
<accession>A0ABT9EAS6</accession>
<dbReference type="SMART" id="SM00911">
    <property type="entry name" value="HWE_HK"/>
    <property type="match status" value="1"/>
</dbReference>
<feature type="domain" description="PAC" evidence="16">
    <location>
        <begin position="227"/>
        <end position="279"/>
    </location>
</feature>
<dbReference type="GO" id="GO:0016301">
    <property type="term" value="F:kinase activity"/>
    <property type="evidence" value="ECO:0007669"/>
    <property type="project" value="UniProtKB-KW"/>
</dbReference>
<dbReference type="CDD" id="cd00156">
    <property type="entry name" value="REC"/>
    <property type="match status" value="1"/>
</dbReference>
<dbReference type="Pfam" id="PF07536">
    <property type="entry name" value="HWE_HK"/>
    <property type="match status" value="1"/>
</dbReference>
<dbReference type="PANTHER" id="PTHR41523">
    <property type="entry name" value="TWO-COMPONENT SYSTEM SENSOR PROTEIN"/>
    <property type="match status" value="1"/>
</dbReference>
<organism evidence="17 18">
    <name type="scientific">Paracraurococcus lichenis</name>
    <dbReference type="NCBI Taxonomy" id="3064888"/>
    <lineage>
        <taxon>Bacteria</taxon>
        <taxon>Pseudomonadati</taxon>
        <taxon>Pseudomonadota</taxon>
        <taxon>Alphaproteobacteria</taxon>
        <taxon>Acetobacterales</taxon>
        <taxon>Roseomonadaceae</taxon>
        <taxon>Paracraurococcus</taxon>
    </lineage>
</organism>
<dbReference type="InterPro" id="IPR000700">
    <property type="entry name" value="PAS-assoc_C"/>
</dbReference>
<dbReference type="SMART" id="SM00448">
    <property type="entry name" value="REC"/>
    <property type="match status" value="1"/>
</dbReference>
<evidence type="ECO:0000256" key="12">
    <source>
        <dbReference type="PROSITE-ProRule" id="PRU00169"/>
    </source>
</evidence>
<evidence type="ECO:0000256" key="11">
    <source>
        <dbReference type="ARBA" id="ARBA00023026"/>
    </source>
</evidence>
<keyword evidence="18" id="KW-1185">Reference proteome</keyword>
<dbReference type="InterPro" id="IPR000014">
    <property type="entry name" value="PAS"/>
</dbReference>
<feature type="domain" description="PAS" evidence="15">
    <location>
        <begin position="152"/>
        <end position="225"/>
    </location>
</feature>
<keyword evidence="8" id="KW-0547">Nucleotide-binding</keyword>